<evidence type="ECO:0000259" key="6">
    <source>
        <dbReference type="PROSITE" id="PS50287"/>
    </source>
</evidence>
<feature type="non-terminal residue" evidence="7">
    <location>
        <position position="169"/>
    </location>
</feature>
<dbReference type="PANTHER" id="PTHR48071">
    <property type="entry name" value="SRCR DOMAIN-CONTAINING PROTEIN"/>
    <property type="match status" value="1"/>
</dbReference>
<comment type="caution">
    <text evidence="7">The sequence shown here is derived from an EMBL/GenBank/DDBJ whole genome shotgun (WGS) entry which is preliminary data.</text>
</comment>
<dbReference type="PROSITE" id="PS00420">
    <property type="entry name" value="SRCR_1"/>
    <property type="match status" value="1"/>
</dbReference>
<dbReference type="Gene3D" id="3.10.250.10">
    <property type="entry name" value="SRCR-like domain"/>
    <property type="match status" value="2"/>
</dbReference>
<dbReference type="GO" id="GO:0043195">
    <property type="term" value="C:terminal bouton"/>
    <property type="evidence" value="ECO:0007669"/>
    <property type="project" value="TreeGrafter"/>
</dbReference>
<name>A0A7L4HKI5_SCOUM</name>
<evidence type="ECO:0000256" key="4">
    <source>
        <dbReference type="ARBA" id="ARBA00023180"/>
    </source>
</evidence>
<dbReference type="GO" id="GO:0043083">
    <property type="term" value="C:synaptic cleft"/>
    <property type="evidence" value="ECO:0007669"/>
    <property type="project" value="TreeGrafter"/>
</dbReference>
<feature type="disulfide bond" evidence="5">
    <location>
        <begin position="29"/>
        <end position="90"/>
    </location>
</feature>
<dbReference type="FunFam" id="3.10.250.10:FF:000006">
    <property type="entry name" value="neurotrypsin isoform X2"/>
    <property type="match status" value="1"/>
</dbReference>
<evidence type="ECO:0000313" key="7">
    <source>
        <dbReference type="EMBL" id="NXX54036.1"/>
    </source>
</evidence>
<dbReference type="PRINTS" id="PR00258">
    <property type="entry name" value="SPERACTRCPTR"/>
</dbReference>
<dbReference type="Pfam" id="PF00530">
    <property type="entry name" value="SRCR"/>
    <property type="match status" value="2"/>
</dbReference>
<gene>
    <name evidence="7" type="primary">Prss12_0</name>
    <name evidence="7" type="ORF">SCOUMB_R07951</name>
</gene>
<comment type="caution">
    <text evidence="5">Lacks conserved residue(s) required for the propagation of feature annotation.</text>
</comment>
<dbReference type="EMBL" id="VZTL01013409">
    <property type="protein sequence ID" value="NXX54036.1"/>
    <property type="molecule type" value="Genomic_DNA"/>
</dbReference>
<keyword evidence="2" id="KW-0677">Repeat</keyword>
<evidence type="ECO:0000256" key="5">
    <source>
        <dbReference type="PROSITE-ProRule" id="PRU00196"/>
    </source>
</evidence>
<dbReference type="SMART" id="SM00202">
    <property type="entry name" value="SR"/>
    <property type="match status" value="1"/>
</dbReference>
<feature type="non-terminal residue" evidence="7">
    <location>
        <position position="1"/>
    </location>
</feature>
<evidence type="ECO:0000313" key="8">
    <source>
        <dbReference type="Proteomes" id="UP000539032"/>
    </source>
</evidence>
<protein>
    <submittedName>
        <fullName evidence="7">NETR protein</fullName>
    </submittedName>
</protein>
<dbReference type="GO" id="GO:0016020">
    <property type="term" value="C:membrane"/>
    <property type="evidence" value="ECO:0007669"/>
    <property type="project" value="InterPro"/>
</dbReference>
<feature type="domain" description="SRCR" evidence="6">
    <location>
        <begin position="1"/>
        <end position="91"/>
    </location>
</feature>
<feature type="disulfide bond" evidence="5">
    <location>
        <begin position="60"/>
        <end position="70"/>
    </location>
</feature>
<keyword evidence="4" id="KW-0325">Glycoprotein</keyword>
<feature type="disulfide bond" evidence="5">
    <location>
        <begin position="16"/>
        <end position="80"/>
    </location>
</feature>
<proteinExistence type="predicted"/>
<dbReference type="SUPFAM" id="SSF56487">
    <property type="entry name" value="SRCR-like"/>
    <property type="match status" value="2"/>
</dbReference>
<evidence type="ECO:0000256" key="1">
    <source>
        <dbReference type="ARBA" id="ARBA00022729"/>
    </source>
</evidence>
<keyword evidence="1" id="KW-0732">Signal</keyword>
<sequence length="169" mass="18424">EGRVEVYHAGQWGTVCDDQWDDADAEVVCRQLGLGGVAKAWSQAYFGEGSGPVLLDEVRCTGNELSIEQCPKSSWREHNCGHKEDAGVSCTPLTGTSITSNCTGKQKNDFCFCFSLLVNDTDGALRLTSGKGSHEGRLEVYYTGQWGTICDDGWTELNTQVACRQLGFK</sequence>
<keyword evidence="3 5" id="KW-1015">Disulfide bond</keyword>
<dbReference type="PROSITE" id="PS50287">
    <property type="entry name" value="SRCR_2"/>
    <property type="match status" value="2"/>
</dbReference>
<reference evidence="7 8" key="1">
    <citation type="submission" date="2020-02" db="EMBL/GenBank/DDBJ databases">
        <title>Bird 10,000 Genomes (B10K) Project - Family phase.</title>
        <authorList>
            <person name="Zhang G."/>
        </authorList>
    </citation>
    <scope>NUCLEOTIDE SEQUENCE [LARGE SCALE GENOMIC DNA]</scope>
    <source>
        <strain evidence="7">B10K-DU-002-70</strain>
        <tissue evidence="7">Muscle</tissue>
    </source>
</reference>
<dbReference type="PANTHER" id="PTHR48071:SF24">
    <property type="entry name" value="DELETED IN MALIGNANT BRAIN TUMORS 1 PROTEIN-LIKE"/>
    <property type="match status" value="1"/>
</dbReference>
<keyword evidence="8" id="KW-1185">Reference proteome</keyword>
<organism evidence="7 8">
    <name type="scientific">Scopus umbretta</name>
    <name type="common">Hammerkop</name>
    <dbReference type="NCBI Taxonomy" id="33581"/>
    <lineage>
        <taxon>Eukaryota</taxon>
        <taxon>Metazoa</taxon>
        <taxon>Chordata</taxon>
        <taxon>Craniata</taxon>
        <taxon>Vertebrata</taxon>
        <taxon>Euteleostomi</taxon>
        <taxon>Archelosauria</taxon>
        <taxon>Archosauria</taxon>
        <taxon>Dinosauria</taxon>
        <taxon>Saurischia</taxon>
        <taxon>Theropoda</taxon>
        <taxon>Coelurosauria</taxon>
        <taxon>Aves</taxon>
        <taxon>Neognathae</taxon>
        <taxon>Neoaves</taxon>
        <taxon>Aequornithes</taxon>
        <taxon>Pelecaniformes</taxon>
        <taxon>Scopidae</taxon>
        <taxon>Scopus</taxon>
    </lineage>
</organism>
<dbReference type="InterPro" id="IPR001190">
    <property type="entry name" value="SRCR"/>
</dbReference>
<dbReference type="InterPro" id="IPR036772">
    <property type="entry name" value="SRCR-like_dom_sf"/>
</dbReference>
<dbReference type="Proteomes" id="UP000539032">
    <property type="component" value="Unassembled WGS sequence"/>
</dbReference>
<accession>A0A7L4HKI5</accession>
<dbReference type="GO" id="GO:0030425">
    <property type="term" value="C:dendrite"/>
    <property type="evidence" value="ECO:0007669"/>
    <property type="project" value="TreeGrafter"/>
</dbReference>
<dbReference type="AlphaFoldDB" id="A0A7L4HKI5"/>
<evidence type="ECO:0000256" key="3">
    <source>
        <dbReference type="ARBA" id="ARBA00023157"/>
    </source>
</evidence>
<evidence type="ECO:0000256" key="2">
    <source>
        <dbReference type="ARBA" id="ARBA00022737"/>
    </source>
</evidence>
<dbReference type="OrthoDB" id="536948at2759"/>
<feature type="domain" description="SRCR" evidence="6">
    <location>
        <begin position="125"/>
        <end position="169"/>
    </location>
</feature>